<evidence type="ECO:0000256" key="5">
    <source>
        <dbReference type="ARBA" id="ARBA00022840"/>
    </source>
</evidence>
<accession>A0A347ZWL3</accession>
<dbReference type="InterPro" id="IPR003439">
    <property type="entry name" value="ABC_transporter-like_ATP-bd"/>
</dbReference>
<keyword evidence="4" id="KW-0547">Nucleotide-binding</keyword>
<keyword evidence="3" id="KW-1003">Cell membrane</keyword>
<gene>
    <name evidence="9" type="ORF">DFR64_2837</name>
</gene>
<dbReference type="InterPro" id="IPR027417">
    <property type="entry name" value="P-loop_NTPase"/>
</dbReference>
<evidence type="ECO:0000256" key="7">
    <source>
        <dbReference type="ARBA" id="ARBA00023136"/>
    </source>
</evidence>
<keyword evidence="5 9" id="KW-0067">ATP-binding</keyword>
<evidence type="ECO:0000256" key="2">
    <source>
        <dbReference type="ARBA" id="ARBA00022448"/>
    </source>
</evidence>
<dbReference type="CDD" id="cd03230">
    <property type="entry name" value="ABC_DR_subfamily_A"/>
    <property type="match status" value="1"/>
</dbReference>
<evidence type="ECO:0000313" key="9">
    <source>
        <dbReference type="EMBL" id="REG05436.1"/>
    </source>
</evidence>
<dbReference type="Gene3D" id="3.40.50.300">
    <property type="entry name" value="P-loop containing nucleotide triphosphate hydrolases"/>
    <property type="match status" value="1"/>
</dbReference>
<evidence type="ECO:0000259" key="8">
    <source>
        <dbReference type="PROSITE" id="PS50893"/>
    </source>
</evidence>
<dbReference type="GO" id="GO:0016887">
    <property type="term" value="F:ATP hydrolysis activity"/>
    <property type="evidence" value="ECO:0007669"/>
    <property type="project" value="InterPro"/>
</dbReference>
<dbReference type="PROSITE" id="PS50893">
    <property type="entry name" value="ABC_TRANSPORTER_2"/>
    <property type="match status" value="1"/>
</dbReference>
<keyword evidence="10" id="KW-1185">Reference proteome</keyword>
<protein>
    <submittedName>
        <fullName evidence="9">ABC-2 type transport system ATP-binding protein</fullName>
    </submittedName>
</protein>
<dbReference type="AlphaFoldDB" id="A0A347ZWL3"/>
<keyword evidence="6" id="KW-1278">Translocase</keyword>
<dbReference type="OrthoDB" id="9804819at2"/>
<dbReference type="EMBL" id="QUMS01000005">
    <property type="protein sequence ID" value="REG05436.1"/>
    <property type="molecule type" value="Genomic_DNA"/>
</dbReference>
<dbReference type="PANTHER" id="PTHR42711:SF18">
    <property type="entry name" value="ABC TRANSPORTER, ATP-BINDING PROTEIN"/>
    <property type="match status" value="1"/>
</dbReference>
<evidence type="ECO:0000256" key="3">
    <source>
        <dbReference type="ARBA" id="ARBA00022475"/>
    </source>
</evidence>
<dbReference type="PROSITE" id="PS00211">
    <property type="entry name" value="ABC_TRANSPORTER_1"/>
    <property type="match status" value="1"/>
</dbReference>
<dbReference type="InterPro" id="IPR050763">
    <property type="entry name" value="ABC_transporter_ATP-binding"/>
</dbReference>
<dbReference type="SMART" id="SM00382">
    <property type="entry name" value="AAA"/>
    <property type="match status" value="1"/>
</dbReference>
<dbReference type="Pfam" id="PF00005">
    <property type="entry name" value="ABC_tran"/>
    <property type="match status" value="1"/>
</dbReference>
<dbReference type="InterPro" id="IPR003593">
    <property type="entry name" value="AAA+_ATPase"/>
</dbReference>
<comment type="subcellular location">
    <subcellularLocation>
        <location evidence="1">Cell membrane</location>
    </subcellularLocation>
</comment>
<dbReference type="RefSeq" id="WP_116226103.1">
    <property type="nucleotide sequence ID" value="NZ_AP018437.1"/>
</dbReference>
<dbReference type="InterPro" id="IPR017871">
    <property type="entry name" value="ABC_transporter-like_CS"/>
</dbReference>
<evidence type="ECO:0000256" key="6">
    <source>
        <dbReference type="ARBA" id="ARBA00022967"/>
    </source>
</evidence>
<evidence type="ECO:0000256" key="1">
    <source>
        <dbReference type="ARBA" id="ARBA00004236"/>
    </source>
</evidence>
<keyword evidence="7" id="KW-0472">Membrane</keyword>
<feature type="domain" description="ABC transporter" evidence="8">
    <location>
        <begin position="6"/>
        <end position="232"/>
    </location>
</feature>
<dbReference type="GO" id="GO:0005524">
    <property type="term" value="F:ATP binding"/>
    <property type="evidence" value="ECO:0007669"/>
    <property type="project" value="UniProtKB-KW"/>
</dbReference>
<keyword evidence="2" id="KW-0813">Transport</keyword>
<evidence type="ECO:0000313" key="10">
    <source>
        <dbReference type="Proteomes" id="UP000256388"/>
    </source>
</evidence>
<dbReference type="PANTHER" id="PTHR42711">
    <property type="entry name" value="ABC TRANSPORTER ATP-BINDING PROTEIN"/>
    <property type="match status" value="1"/>
</dbReference>
<dbReference type="Proteomes" id="UP000256388">
    <property type="component" value="Unassembled WGS sequence"/>
</dbReference>
<reference evidence="9 10" key="1">
    <citation type="submission" date="2018-08" db="EMBL/GenBank/DDBJ databases">
        <title>Genomic Encyclopedia of Type Strains, Phase IV (KMG-IV): sequencing the most valuable type-strain genomes for metagenomic binning, comparative biology and taxonomic classification.</title>
        <authorList>
            <person name="Goeker M."/>
        </authorList>
    </citation>
    <scope>NUCLEOTIDE SEQUENCE [LARGE SCALE GENOMIC DNA]</scope>
    <source>
        <strain evidence="9 10">DSM 23923</strain>
    </source>
</reference>
<dbReference type="FunFam" id="3.40.50.300:FF:000589">
    <property type="entry name" value="ABC transporter, ATP-binding subunit"/>
    <property type="match status" value="1"/>
</dbReference>
<dbReference type="SUPFAM" id="SSF52540">
    <property type="entry name" value="P-loop containing nucleoside triphosphate hydrolases"/>
    <property type="match status" value="1"/>
</dbReference>
<organism evidence="9 10">
    <name type="scientific">Pelolinea submarina</name>
    <dbReference type="NCBI Taxonomy" id="913107"/>
    <lineage>
        <taxon>Bacteria</taxon>
        <taxon>Bacillati</taxon>
        <taxon>Chloroflexota</taxon>
        <taxon>Anaerolineae</taxon>
        <taxon>Anaerolineales</taxon>
        <taxon>Anaerolineaceae</taxon>
        <taxon>Pelolinea</taxon>
    </lineage>
</organism>
<evidence type="ECO:0000256" key="4">
    <source>
        <dbReference type="ARBA" id="ARBA00022741"/>
    </source>
</evidence>
<name>A0A347ZWL3_9CHLR</name>
<dbReference type="GO" id="GO:0005886">
    <property type="term" value="C:plasma membrane"/>
    <property type="evidence" value="ECO:0007669"/>
    <property type="project" value="UniProtKB-SubCell"/>
</dbReference>
<proteinExistence type="predicted"/>
<comment type="caution">
    <text evidence="9">The sequence shown here is derived from an EMBL/GenBank/DDBJ whole genome shotgun (WGS) entry which is preliminary data.</text>
</comment>
<sequence>MNKATISARDLTYRYGDLTAVDHINFEVGEGEVLGFLGPNGAGKTTTVRMLTGQLRPTEGSALVLDEDISTSAKQVQQYLGVSFETTNLYEDMSAVENLELFARLFNLRNFDAMELLEKVGLSGREKERVSNYSKGMKQRLMLARALINHPRILFLDEPTDGLDPVSSQTIHAIINEASAGGTTVFLTTHDMVEADKLSHRVAFINKGQIAAMDRPAVLKQHYGKRTLKIEVQDGQGGTHTQSIPLDGSETAKQVEQVFASGSVLTAHTEEATLEDIFIQITGRGLLG</sequence>